<organism evidence="4 5">
    <name type="scientific">Arsukibacterium tuosuense</name>
    <dbReference type="NCBI Taxonomy" id="1323745"/>
    <lineage>
        <taxon>Bacteria</taxon>
        <taxon>Pseudomonadati</taxon>
        <taxon>Pseudomonadota</taxon>
        <taxon>Gammaproteobacteria</taxon>
        <taxon>Chromatiales</taxon>
        <taxon>Chromatiaceae</taxon>
        <taxon>Arsukibacterium</taxon>
    </lineage>
</organism>
<dbReference type="GO" id="GO:0016042">
    <property type="term" value="P:lipid catabolic process"/>
    <property type="evidence" value="ECO:0007669"/>
    <property type="project" value="UniProtKB-UniRule"/>
</dbReference>
<keyword evidence="5" id="KW-1185">Reference proteome</keyword>
<comment type="caution">
    <text evidence="2">Lacks conserved residue(s) required for the propagation of feature annotation.</text>
</comment>
<dbReference type="AlphaFoldDB" id="A0A285IUG9"/>
<feature type="domain" description="PNPLA" evidence="3">
    <location>
        <begin position="23"/>
        <end position="190"/>
    </location>
</feature>
<accession>A0A285IUG9</accession>
<dbReference type="InterPro" id="IPR002641">
    <property type="entry name" value="PNPLA_dom"/>
</dbReference>
<feature type="active site" description="Proton acceptor" evidence="2">
    <location>
        <position position="177"/>
    </location>
</feature>
<evidence type="ECO:0000256" key="2">
    <source>
        <dbReference type="PROSITE-ProRule" id="PRU01161"/>
    </source>
</evidence>
<protein>
    <submittedName>
        <fullName evidence="4">NTE family protein</fullName>
    </submittedName>
</protein>
<feature type="active site" description="Nucleophile" evidence="2">
    <location>
        <position position="56"/>
    </location>
</feature>
<dbReference type="PROSITE" id="PS51635">
    <property type="entry name" value="PNPLA"/>
    <property type="match status" value="1"/>
</dbReference>
<sequence>MTHTEAELLIKLIRPQMAKEIVPILSGGGTRLACYIGILKSLQEQGLSFRHLVGVSGGSIVAALYAAGWSLSQMHELAMTTDFRQFRGMSLTKLVRLGGLSDGNSFELWLDHLLQGKRFADLDIDLHVLATDIQGGGPVIFNRQLTPDLKVSQAIRFSMSIPLFFAFKRFKHHVMTDGVILSEDALHRDWSGQGLPLVCFRLKSEADSKPVVTSRFFPVLSYIYMLIQTFMNAISREYVHAEYWHNTIVVNTGLISSVNFDMTLAQKQWLYDVGYQTAAEIVPVKLAELFV</sequence>
<dbReference type="InterPro" id="IPR052580">
    <property type="entry name" value="Lipid_Hydrolase"/>
</dbReference>
<dbReference type="SUPFAM" id="SSF52151">
    <property type="entry name" value="FabD/lysophospholipase-like"/>
    <property type="match status" value="1"/>
</dbReference>
<keyword evidence="2" id="KW-0442">Lipid degradation</keyword>
<proteinExistence type="predicted"/>
<evidence type="ECO:0000256" key="1">
    <source>
        <dbReference type="ARBA" id="ARBA00023098"/>
    </source>
</evidence>
<evidence type="ECO:0000313" key="5">
    <source>
        <dbReference type="Proteomes" id="UP000219353"/>
    </source>
</evidence>
<gene>
    <name evidence="4" type="ORF">SAMN06297280_1941</name>
</gene>
<feature type="short sequence motif" description="GXSXG" evidence="2">
    <location>
        <begin position="54"/>
        <end position="58"/>
    </location>
</feature>
<name>A0A285IUG9_9GAMM</name>
<dbReference type="PANTHER" id="PTHR46394">
    <property type="entry name" value="ANNEXIN"/>
    <property type="match status" value="1"/>
</dbReference>
<reference evidence="5" key="1">
    <citation type="submission" date="2017-09" db="EMBL/GenBank/DDBJ databases">
        <authorList>
            <person name="Varghese N."/>
            <person name="Submissions S."/>
        </authorList>
    </citation>
    <scope>NUCLEOTIDE SEQUENCE [LARGE SCALE GENOMIC DNA]</scope>
    <source>
        <strain evidence="5">CGMCC 1.12461</strain>
    </source>
</reference>
<evidence type="ECO:0000313" key="4">
    <source>
        <dbReference type="EMBL" id="SNY51675.1"/>
    </source>
</evidence>
<keyword evidence="1 2" id="KW-0443">Lipid metabolism</keyword>
<dbReference type="Gene3D" id="3.40.1090.10">
    <property type="entry name" value="Cytosolic phospholipase A2 catalytic domain"/>
    <property type="match status" value="2"/>
</dbReference>
<dbReference type="GO" id="GO:0016787">
    <property type="term" value="F:hydrolase activity"/>
    <property type="evidence" value="ECO:0007669"/>
    <property type="project" value="UniProtKB-UniRule"/>
</dbReference>
<dbReference type="Pfam" id="PF01734">
    <property type="entry name" value="Patatin"/>
    <property type="match status" value="1"/>
</dbReference>
<dbReference type="InterPro" id="IPR016035">
    <property type="entry name" value="Acyl_Trfase/lysoPLipase"/>
</dbReference>
<dbReference type="EMBL" id="OBEB01000003">
    <property type="protein sequence ID" value="SNY51675.1"/>
    <property type="molecule type" value="Genomic_DNA"/>
</dbReference>
<keyword evidence="2" id="KW-0378">Hydrolase</keyword>
<dbReference type="Proteomes" id="UP000219353">
    <property type="component" value="Unassembled WGS sequence"/>
</dbReference>
<dbReference type="PANTHER" id="PTHR46394:SF1">
    <property type="entry name" value="PNPLA DOMAIN-CONTAINING PROTEIN"/>
    <property type="match status" value="1"/>
</dbReference>
<dbReference type="CDD" id="cd07207">
    <property type="entry name" value="Pat_ExoU_VipD_like"/>
    <property type="match status" value="1"/>
</dbReference>
<evidence type="ECO:0000259" key="3">
    <source>
        <dbReference type="PROSITE" id="PS51635"/>
    </source>
</evidence>